<dbReference type="Gene3D" id="3.90.1200.10">
    <property type="match status" value="1"/>
</dbReference>
<gene>
    <name evidence="2" type="ORF">CWE21_06460</name>
</gene>
<dbReference type="GO" id="GO:0004305">
    <property type="term" value="F:ethanolamine kinase activity"/>
    <property type="evidence" value="ECO:0007669"/>
    <property type="project" value="TreeGrafter"/>
</dbReference>
<feature type="domain" description="Aminoglycoside phosphotransferase" evidence="1">
    <location>
        <begin position="27"/>
        <end position="239"/>
    </location>
</feature>
<sequence length="270" mass="31214">MANSKDGTATMQQQWLDSLPIHGVIKAEPLLRGVANNVYKITTTKTTYILKQFRFDHPYGLDRDQEVSVQRQLAEQQLAPEVLHYDAAQGLVLQSYLEEPDLAHADIPMADKLRELAELAAHIHRVTVNAPVWSLRERLARYCQQLAEFDRDHAKQFESRLRGFRKLIDSFASHPVFCHNDLALHHVFLAPTPRVIDWEYSGIGERYFDLANAMAANELELPQRTAFINAYEASAGFQVHRDTLENWRELVAVVNQLWYELHHHLQRINE</sequence>
<dbReference type="PANTHER" id="PTHR22603">
    <property type="entry name" value="CHOLINE/ETHANOALAMINE KINASE"/>
    <property type="match status" value="1"/>
</dbReference>
<dbReference type="AlphaFoldDB" id="A0A432XHF5"/>
<dbReference type="InterPro" id="IPR011009">
    <property type="entry name" value="Kinase-like_dom_sf"/>
</dbReference>
<dbReference type="Pfam" id="PF01636">
    <property type="entry name" value="APH"/>
    <property type="match status" value="1"/>
</dbReference>
<dbReference type="SUPFAM" id="SSF56112">
    <property type="entry name" value="Protein kinase-like (PK-like)"/>
    <property type="match status" value="1"/>
</dbReference>
<dbReference type="Proteomes" id="UP000286678">
    <property type="component" value="Unassembled WGS sequence"/>
</dbReference>
<dbReference type="GO" id="GO:0006646">
    <property type="term" value="P:phosphatidylethanolamine biosynthetic process"/>
    <property type="evidence" value="ECO:0007669"/>
    <property type="project" value="TreeGrafter"/>
</dbReference>
<dbReference type="InterPro" id="IPR002575">
    <property type="entry name" value="Aminoglycoside_PTrfase"/>
</dbReference>
<dbReference type="GO" id="GO:0005737">
    <property type="term" value="C:cytoplasm"/>
    <property type="evidence" value="ECO:0007669"/>
    <property type="project" value="TreeGrafter"/>
</dbReference>
<organism evidence="2 3">
    <name type="scientific">Pseudidiomarina aquimaris</name>
    <dbReference type="NCBI Taxonomy" id="641841"/>
    <lineage>
        <taxon>Bacteria</taxon>
        <taxon>Pseudomonadati</taxon>
        <taxon>Pseudomonadota</taxon>
        <taxon>Gammaproteobacteria</taxon>
        <taxon>Alteromonadales</taxon>
        <taxon>Idiomarinaceae</taxon>
        <taxon>Pseudidiomarina</taxon>
    </lineage>
</organism>
<dbReference type="PANTHER" id="PTHR22603:SF66">
    <property type="entry name" value="ETHANOLAMINE KINASE"/>
    <property type="match status" value="1"/>
</dbReference>
<evidence type="ECO:0000313" key="3">
    <source>
        <dbReference type="Proteomes" id="UP000286678"/>
    </source>
</evidence>
<name>A0A432XHF5_9GAMM</name>
<dbReference type="Gene3D" id="3.30.200.20">
    <property type="entry name" value="Phosphorylase Kinase, domain 1"/>
    <property type="match status" value="1"/>
</dbReference>
<protein>
    <recommendedName>
        <fullName evidence="1">Aminoglycoside phosphotransferase domain-containing protein</fullName>
    </recommendedName>
</protein>
<evidence type="ECO:0000259" key="1">
    <source>
        <dbReference type="Pfam" id="PF01636"/>
    </source>
</evidence>
<comment type="caution">
    <text evidence="2">The sequence shown here is derived from an EMBL/GenBank/DDBJ whole genome shotgun (WGS) entry which is preliminary data.</text>
</comment>
<dbReference type="EMBL" id="PIPT01000004">
    <property type="protein sequence ID" value="RUO48183.1"/>
    <property type="molecule type" value="Genomic_DNA"/>
</dbReference>
<accession>A0A432XHF5</accession>
<evidence type="ECO:0000313" key="2">
    <source>
        <dbReference type="EMBL" id="RUO48183.1"/>
    </source>
</evidence>
<keyword evidence="3" id="KW-1185">Reference proteome</keyword>
<proteinExistence type="predicted"/>
<reference evidence="3" key="1">
    <citation type="journal article" date="2018" name="Front. Microbiol.">
        <title>Genome-Based Analysis Reveals the Taxonomy and Diversity of the Family Idiomarinaceae.</title>
        <authorList>
            <person name="Liu Y."/>
            <person name="Lai Q."/>
            <person name="Shao Z."/>
        </authorList>
    </citation>
    <scope>NUCLEOTIDE SEQUENCE [LARGE SCALE GENOMIC DNA]</scope>
    <source>
        <strain evidence="3">SW15</strain>
    </source>
</reference>